<feature type="domain" description="NusG-like N-terminal" evidence="4">
    <location>
        <begin position="14"/>
        <end position="96"/>
    </location>
</feature>
<accession>A0A5E6MFK9</accession>
<dbReference type="InterPro" id="IPR008991">
    <property type="entry name" value="Translation_prot_SH3-like_sf"/>
</dbReference>
<evidence type="ECO:0000256" key="1">
    <source>
        <dbReference type="ARBA" id="ARBA00022814"/>
    </source>
</evidence>
<evidence type="ECO:0000313" key="5">
    <source>
        <dbReference type="EMBL" id="VVM07021.1"/>
    </source>
</evidence>
<dbReference type="GO" id="GO:0031564">
    <property type="term" value="P:transcription antitermination"/>
    <property type="evidence" value="ECO:0007669"/>
    <property type="project" value="UniProtKB-KW"/>
</dbReference>
<dbReference type="Pfam" id="PF02357">
    <property type="entry name" value="NusG"/>
    <property type="match status" value="1"/>
</dbReference>
<dbReference type="Proteomes" id="UP000334923">
    <property type="component" value="Unassembled WGS sequence"/>
</dbReference>
<evidence type="ECO:0000259" key="4">
    <source>
        <dbReference type="Pfam" id="PF02357"/>
    </source>
</evidence>
<keyword evidence="6" id="KW-1185">Reference proteome</keyword>
<dbReference type="Gene3D" id="3.30.70.940">
    <property type="entry name" value="NusG, N-terminal domain"/>
    <property type="match status" value="1"/>
</dbReference>
<dbReference type="AlphaFoldDB" id="A0A5E6MFK9"/>
<keyword evidence="2" id="KW-0805">Transcription regulation</keyword>
<dbReference type="GO" id="GO:0005829">
    <property type="term" value="C:cytosol"/>
    <property type="evidence" value="ECO:0007669"/>
    <property type="project" value="TreeGrafter"/>
</dbReference>
<dbReference type="GO" id="GO:0006354">
    <property type="term" value="P:DNA-templated transcription elongation"/>
    <property type="evidence" value="ECO:0007669"/>
    <property type="project" value="InterPro"/>
</dbReference>
<protein>
    <submittedName>
        <fullName evidence="5">Transcription antitermination protein RfaH</fullName>
    </submittedName>
</protein>
<gene>
    <name evidence="5" type="primary">rfaH</name>
    <name evidence="5" type="ORF">MAMT_01509</name>
</gene>
<dbReference type="InterPro" id="IPR036735">
    <property type="entry name" value="NGN_dom_sf"/>
</dbReference>
<reference evidence="5 6" key="1">
    <citation type="submission" date="2019-09" db="EMBL/GenBank/DDBJ databases">
        <authorList>
            <person name="Cremers G."/>
        </authorList>
    </citation>
    <scope>NUCLEOTIDE SEQUENCE [LARGE SCALE GENOMIC DNA]</scope>
    <source>
        <strain evidence="5">4A</strain>
    </source>
</reference>
<dbReference type="EMBL" id="CABFVA020000079">
    <property type="protein sequence ID" value="VVM07021.1"/>
    <property type="molecule type" value="Genomic_DNA"/>
</dbReference>
<evidence type="ECO:0000256" key="3">
    <source>
        <dbReference type="ARBA" id="ARBA00023163"/>
    </source>
</evidence>
<dbReference type="PANTHER" id="PTHR30265">
    <property type="entry name" value="RHO-INTERACTING TRANSCRIPTION TERMINATION FACTOR NUSG"/>
    <property type="match status" value="1"/>
</dbReference>
<dbReference type="SUPFAM" id="SSF82679">
    <property type="entry name" value="N-utilization substance G protein NusG, N-terminal domain"/>
    <property type="match status" value="1"/>
</dbReference>
<keyword evidence="1" id="KW-0889">Transcription antitermination</keyword>
<proteinExistence type="predicted"/>
<dbReference type="PANTHER" id="PTHR30265:SF7">
    <property type="entry name" value="TRANSCRIPTION ANTITERMINATION PROTEIN RFAH"/>
    <property type="match status" value="1"/>
</dbReference>
<organism evidence="5 6">
    <name type="scientific">Methylacidimicrobium tartarophylax</name>
    <dbReference type="NCBI Taxonomy" id="1041768"/>
    <lineage>
        <taxon>Bacteria</taxon>
        <taxon>Pseudomonadati</taxon>
        <taxon>Verrucomicrobiota</taxon>
        <taxon>Methylacidimicrobium</taxon>
    </lineage>
</organism>
<evidence type="ECO:0000313" key="6">
    <source>
        <dbReference type="Proteomes" id="UP000334923"/>
    </source>
</evidence>
<dbReference type="InterPro" id="IPR006645">
    <property type="entry name" value="NGN-like_dom"/>
</dbReference>
<keyword evidence="3" id="KW-0804">Transcription</keyword>
<sequence length="200" mass="22614">MPDQTIFPPGLRLWFCVQTQPKRERIAHQSLLQFEDVESLLPLIRYRRLRKDKQAWTTEPLFPGYLFACFEPLLRLNAVRYAQGVAKIVHFGGRYPLIPCSATDQLRQLLGPDHQITLESNLEPGMEVKIGTGPFRGLDAVVRKFLPGKERVRILLDWLGRQIETEVSSSDVVLPDLRATRKSVLESLGVPTPGKGKSAS</sequence>
<dbReference type="CDD" id="cd06091">
    <property type="entry name" value="KOW_NusG"/>
    <property type="match status" value="1"/>
</dbReference>
<name>A0A5E6MFK9_9BACT</name>
<dbReference type="InterPro" id="IPR043425">
    <property type="entry name" value="NusG-like"/>
</dbReference>
<evidence type="ECO:0000256" key="2">
    <source>
        <dbReference type="ARBA" id="ARBA00023015"/>
    </source>
</evidence>
<dbReference type="SUPFAM" id="SSF50104">
    <property type="entry name" value="Translation proteins SH3-like domain"/>
    <property type="match status" value="1"/>
</dbReference>